<feature type="binding site" evidence="9">
    <location>
        <position position="393"/>
    </location>
    <ligand>
        <name>S-adenosyl-L-methionine</name>
        <dbReference type="ChEBI" id="CHEBI:59789"/>
    </ligand>
</feature>
<dbReference type="InterPro" id="IPR054728">
    <property type="entry name" value="RsmB-like_ferredoxin"/>
</dbReference>
<keyword evidence="4 9" id="KW-0489">Methyltransferase</keyword>
<dbReference type="InterPro" id="IPR011023">
    <property type="entry name" value="Nop2p"/>
</dbReference>
<evidence type="ECO:0000256" key="8">
    <source>
        <dbReference type="ARBA" id="ARBA00023242"/>
    </source>
</evidence>
<dbReference type="InterPro" id="IPR049560">
    <property type="entry name" value="MeTrfase_RsmB-F_NOP2_cat"/>
</dbReference>
<dbReference type="GO" id="GO:0003723">
    <property type="term" value="F:RNA binding"/>
    <property type="evidence" value="ECO:0007669"/>
    <property type="project" value="UniProtKB-UniRule"/>
</dbReference>
<evidence type="ECO:0000313" key="13">
    <source>
        <dbReference type="Proteomes" id="UP000590623"/>
    </source>
</evidence>
<dbReference type="InterPro" id="IPR023273">
    <property type="entry name" value="RCMT_NOP2"/>
</dbReference>
<dbReference type="PRINTS" id="PR02012">
    <property type="entry name" value="RCMTNOP2"/>
</dbReference>
<dbReference type="PANTHER" id="PTHR22807">
    <property type="entry name" value="NOP2 YEAST -RELATED NOL1/NOP2/FMU SUN DOMAIN-CONTAINING"/>
    <property type="match status" value="1"/>
</dbReference>
<keyword evidence="7 9" id="KW-0694">RNA-binding</keyword>
<dbReference type="NCBIfam" id="TIGR00446">
    <property type="entry name" value="nop2p"/>
    <property type="match status" value="1"/>
</dbReference>
<dbReference type="InterPro" id="IPR018314">
    <property type="entry name" value="RsmB/NOL1/NOP2-like_CS"/>
</dbReference>
<feature type="binding site" evidence="9">
    <location>
        <begin position="309"/>
        <end position="315"/>
    </location>
    <ligand>
        <name>S-adenosyl-L-methionine</name>
        <dbReference type="ChEBI" id="CHEBI:59789"/>
    </ligand>
</feature>
<feature type="region of interest" description="Disordered" evidence="10">
    <location>
        <begin position="1"/>
        <end position="55"/>
    </location>
</feature>
<dbReference type="InterPro" id="IPR023267">
    <property type="entry name" value="RCMT"/>
</dbReference>
<sequence length="587" mass="65361">APAKAKKTQLKGNHVELSSDGEVEEGSWEMEEEEEDGSSEEMVDDYGASSSEEEELRSISVILFFILREGLSDDDSEGEDEEEEEAEEASKQKMGQKEEGADLQLNLDIDEQFKLPTSEEIEKEDILFISLCATSLAVGDSLTMFPPAEPPDLHVIHQRIQGNMEVLQDFGVKREEGRSRQEYLTLLRRDMAAYYSYSDFLLTKLMDIFPLPELINFLEANEVPRPVTIRTNTLKTRRRDLAQALINRGVNLDPLGKWSKTGLVIYDSTVPIGATPEYLAGHYMLQGASSLLPVMALAPQENEHILDMCCAPGGKTSYIAQLMKNTGMILANDSSAERLRSVVGNLHRLGVTNAVVSNCDGRQFPKVCSCLQCLPRAAVLSRVLGGFDRVLLDAPCSGTGVISKDPAVKTNKDEKDIMRCAHLQKELILSAIDSVNAASETGGYIVYCTCSIMVEENEWVVDYALKKRNVRLVATGLDFGKEGFTRFKDRRFHPSLKSTRRFYPHTHNMDGFFIAKFKKFSNAIPQTQKEPAVEAAAPSAVPDTIISEPLPKKKKFEGSKTDEDQKLPQPALKKKRLLQAQNRSLKA</sequence>
<feature type="non-terminal residue" evidence="12">
    <location>
        <position position="587"/>
    </location>
</feature>
<reference evidence="12 13" key="1">
    <citation type="submission" date="2019-09" db="EMBL/GenBank/DDBJ databases">
        <title>Bird 10,000 Genomes (B10K) Project - Family phase.</title>
        <authorList>
            <person name="Zhang G."/>
        </authorList>
    </citation>
    <scope>NUCLEOTIDE SEQUENCE [LARGE SCALE GENOMIC DNA]</scope>
    <source>
        <strain evidence="12">B10K-DU-001-77</strain>
        <tissue evidence="12">Muscle</tissue>
    </source>
</reference>
<name>A0A7L2J5B7_CINMU</name>
<keyword evidence="3" id="KW-0690">Ribosome biogenesis</keyword>
<dbReference type="GO" id="GO:0070475">
    <property type="term" value="P:rRNA base methylation"/>
    <property type="evidence" value="ECO:0007669"/>
    <property type="project" value="TreeGrafter"/>
</dbReference>
<dbReference type="Gene3D" id="3.30.70.1170">
    <property type="entry name" value="Sun protein, domain 3"/>
    <property type="match status" value="1"/>
</dbReference>
<dbReference type="PRINTS" id="PR02008">
    <property type="entry name" value="RCMTFAMILY"/>
</dbReference>
<dbReference type="PROSITE" id="PS51686">
    <property type="entry name" value="SAM_MT_RSMB_NOP"/>
    <property type="match status" value="1"/>
</dbReference>
<dbReference type="Pfam" id="PF01189">
    <property type="entry name" value="Methyltr_RsmB-F"/>
    <property type="match status" value="1"/>
</dbReference>
<evidence type="ECO:0000256" key="2">
    <source>
        <dbReference type="ARBA" id="ARBA00007494"/>
    </source>
</evidence>
<dbReference type="InterPro" id="IPR001678">
    <property type="entry name" value="MeTrfase_RsmB-F_NOP2_dom"/>
</dbReference>
<dbReference type="EMBL" id="VWYM01004004">
    <property type="protein sequence ID" value="NXR18447.1"/>
    <property type="molecule type" value="Genomic_DNA"/>
</dbReference>
<keyword evidence="13" id="KW-1185">Reference proteome</keyword>
<feature type="compositionally biased region" description="Basic and acidic residues" evidence="10">
    <location>
        <begin position="556"/>
        <end position="566"/>
    </location>
</feature>
<feature type="region of interest" description="Disordered" evidence="10">
    <location>
        <begin position="72"/>
        <end position="105"/>
    </location>
</feature>
<proteinExistence type="inferred from homology"/>
<comment type="similarity">
    <text evidence="2 9">Belongs to the class I-like SAM-binding methyltransferase superfamily. RsmB/NOP family.</text>
</comment>
<feature type="compositionally biased region" description="Acidic residues" evidence="10">
    <location>
        <begin position="19"/>
        <end position="44"/>
    </location>
</feature>
<feature type="compositionally biased region" description="Low complexity" evidence="10">
    <location>
        <begin position="533"/>
        <end position="542"/>
    </location>
</feature>
<evidence type="ECO:0000256" key="9">
    <source>
        <dbReference type="PROSITE-ProRule" id="PRU01023"/>
    </source>
</evidence>
<dbReference type="Pfam" id="PF22458">
    <property type="entry name" value="RsmF-B_ferredox"/>
    <property type="match status" value="1"/>
</dbReference>
<dbReference type="GO" id="GO:0009383">
    <property type="term" value="F:rRNA (cytosine-C5-)-methyltransferase activity"/>
    <property type="evidence" value="ECO:0007669"/>
    <property type="project" value="TreeGrafter"/>
</dbReference>
<evidence type="ECO:0000256" key="4">
    <source>
        <dbReference type="ARBA" id="ARBA00022603"/>
    </source>
</evidence>
<dbReference type="PROSITE" id="PS01153">
    <property type="entry name" value="NOL1_NOP2_SUN"/>
    <property type="match status" value="1"/>
</dbReference>
<gene>
    <name evidence="12" type="primary">Nop2</name>
    <name evidence="12" type="ORF">CINMEX_R13281</name>
</gene>
<comment type="subcellular location">
    <subcellularLocation>
        <location evidence="1">Nucleus</location>
        <location evidence="1">Nucleolus</location>
    </subcellularLocation>
</comment>
<feature type="region of interest" description="Disordered" evidence="10">
    <location>
        <begin position="531"/>
        <end position="587"/>
    </location>
</feature>
<comment type="caution">
    <text evidence="12">The sequence shown here is derived from an EMBL/GenBank/DDBJ whole genome shotgun (WGS) entry which is preliminary data.</text>
</comment>
<feature type="non-terminal residue" evidence="12">
    <location>
        <position position="1"/>
    </location>
</feature>
<dbReference type="OrthoDB" id="427002at2759"/>
<feature type="domain" description="SAM-dependent MTase RsmB/NOP-type" evidence="11">
    <location>
        <begin position="217"/>
        <end position="520"/>
    </location>
</feature>
<keyword evidence="6 9" id="KW-0949">S-adenosyl-L-methionine</keyword>
<dbReference type="AlphaFoldDB" id="A0A7L2J5B7"/>
<evidence type="ECO:0000256" key="7">
    <source>
        <dbReference type="ARBA" id="ARBA00022884"/>
    </source>
</evidence>
<evidence type="ECO:0000256" key="6">
    <source>
        <dbReference type="ARBA" id="ARBA00022691"/>
    </source>
</evidence>
<evidence type="ECO:0000256" key="3">
    <source>
        <dbReference type="ARBA" id="ARBA00022517"/>
    </source>
</evidence>
<dbReference type="FunFam" id="3.30.70.1170:FF:000001">
    <property type="entry name" value="Ribosomal RNA methyltransferase Nop2"/>
    <property type="match status" value="1"/>
</dbReference>
<dbReference type="InterPro" id="IPR029063">
    <property type="entry name" value="SAM-dependent_MTases_sf"/>
</dbReference>
<evidence type="ECO:0000256" key="1">
    <source>
        <dbReference type="ARBA" id="ARBA00004604"/>
    </source>
</evidence>
<evidence type="ECO:0000256" key="10">
    <source>
        <dbReference type="SAM" id="MobiDB-lite"/>
    </source>
</evidence>
<evidence type="ECO:0000256" key="5">
    <source>
        <dbReference type="ARBA" id="ARBA00022679"/>
    </source>
</evidence>
<feature type="compositionally biased region" description="Acidic residues" evidence="10">
    <location>
        <begin position="72"/>
        <end position="87"/>
    </location>
</feature>
<dbReference type="GO" id="GO:0005730">
    <property type="term" value="C:nucleolus"/>
    <property type="evidence" value="ECO:0007669"/>
    <property type="project" value="UniProtKB-SubCell"/>
</dbReference>
<evidence type="ECO:0000259" key="11">
    <source>
        <dbReference type="PROSITE" id="PS51686"/>
    </source>
</evidence>
<accession>A0A7L2J5B7</accession>
<feature type="active site" description="Nucleophile" evidence="9">
    <location>
        <position position="450"/>
    </location>
</feature>
<dbReference type="GO" id="GO:0000470">
    <property type="term" value="P:maturation of LSU-rRNA"/>
    <property type="evidence" value="ECO:0007669"/>
    <property type="project" value="TreeGrafter"/>
</dbReference>
<dbReference type="Gene3D" id="3.40.50.150">
    <property type="entry name" value="Vaccinia Virus protein VP39"/>
    <property type="match status" value="1"/>
</dbReference>
<feature type="compositionally biased region" description="Basic and acidic residues" evidence="10">
    <location>
        <begin position="88"/>
        <end position="100"/>
    </location>
</feature>
<keyword evidence="8" id="KW-0539">Nucleus</keyword>
<dbReference type="Proteomes" id="UP000590623">
    <property type="component" value="Unassembled WGS sequence"/>
</dbReference>
<dbReference type="SUPFAM" id="SSF53335">
    <property type="entry name" value="S-adenosyl-L-methionine-dependent methyltransferases"/>
    <property type="match status" value="1"/>
</dbReference>
<keyword evidence="5 9" id="KW-0808">Transferase</keyword>
<protein>
    <submittedName>
        <fullName evidence="12">NOP2 methyltransferase</fullName>
    </submittedName>
</protein>
<dbReference type="PANTHER" id="PTHR22807:SF30">
    <property type="entry name" value="28S RRNA (CYTOSINE(4447)-C(5))-METHYLTRANSFERASE-RELATED"/>
    <property type="match status" value="1"/>
</dbReference>
<evidence type="ECO:0000313" key="12">
    <source>
        <dbReference type="EMBL" id="NXR18447.1"/>
    </source>
</evidence>
<organism evidence="12 13">
    <name type="scientific">Cinclus mexicanus</name>
    <name type="common">American dipper</name>
    <dbReference type="NCBI Taxonomy" id="161649"/>
    <lineage>
        <taxon>Eukaryota</taxon>
        <taxon>Metazoa</taxon>
        <taxon>Chordata</taxon>
        <taxon>Craniata</taxon>
        <taxon>Vertebrata</taxon>
        <taxon>Euteleostomi</taxon>
        <taxon>Archelosauria</taxon>
        <taxon>Archosauria</taxon>
        <taxon>Dinosauria</taxon>
        <taxon>Saurischia</taxon>
        <taxon>Theropoda</taxon>
        <taxon>Coelurosauria</taxon>
        <taxon>Aves</taxon>
        <taxon>Neognathae</taxon>
        <taxon>Neoaves</taxon>
        <taxon>Telluraves</taxon>
        <taxon>Australaves</taxon>
        <taxon>Passeriformes</taxon>
        <taxon>Cinclidae</taxon>
        <taxon>Cinclus</taxon>
    </lineage>
</organism>
<feature type="binding site" evidence="9">
    <location>
        <position position="333"/>
    </location>
    <ligand>
        <name>S-adenosyl-L-methionine</name>
        <dbReference type="ChEBI" id="CHEBI:59789"/>
    </ligand>
</feature>
<feature type="binding site" evidence="9">
    <location>
        <position position="360"/>
    </location>
    <ligand>
        <name>S-adenosyl-L-methionine</name>
        <dbReference type="ChEBI" id="CHEBI:59789"/>
    </ligand>
</feature>